<dbReference type="SUPFAM" id="SSF88946">
    <property type="entry name" value="Sigma2 domain of RNA polymerase sigma factors"/>
    <property type="match status" value="1"/>
</dbReference>
<evidence type="ECO:0000256" key="5">
    <source>
        <dbReference type="ARBA" id="ARBA00023163"/>
    </source>
</evidence>
<dbReference type="InterPro" id="IPR014305">
    <property type="entry name" value="RNA_pol_sigma-G_actinobac"/>
</dbReference>
<evidence type="ECO:0000313" key="9">
    <source>
        <dbReference type="EMBL" id="ADP81622.1"/>
    </source>
</evidence>
<evidence type="ECO:0000256" key="6">
    <source>
        <dbReference type="SAM" id="MobiDB-lite"/>
    </source>
</evidence>
<dbReference type="NCBIfam" id="NF006089">
    <property type="entry name" value="PRK08241.1"/>
    <property type="match status" value="1"/>
</dbReference>
<dbReference type="HOGENOM" id="CLU_043648_0_0_11"/>
<name>E3J0J3_PSEI1</name>
<dbReference type="Gene3D" id="1.10.10.10">
    <property type="entry name" value="Winged helix-like DNA-binding domain superfamily/Winged helix DNA-binding domain"/>
    <property type="match status" value="1"/>
</dbReference>
<dbReference type="GO" id="GO:0003677">
    <property type="term" value="F:DNA binding"/>
    <property type="evidence" value="ECO:0007669"/>
    <property type="project" value="InterPro"/>
</dbReference>
<organism evidence="9 10">
    <name type="scientific">Pseudofrankia inefficax (strain DSM 45817 / CECT 9037 / DDB 130130 / EuI1c)</name>
    <name type="common">Frankia inefficax</name>
    <dbReference type="NCBI Taxonomy" id="298654"/>
    <lineage>
        <taxon>Bacteria</taxon>
        <taxon>Bacillati</taxon>
        <taxon>Actinomycetota</taxon>
        <taxon>Actinomycetes</taxon>
        <taxon>Frankiales</taxon>
        <taxon>Frankiaceae</taxon>
        <taxon>Pseudofrankia</taxon>
    </lineage>
</organism>
<feature type="compositionally biased region" description="Low complexity" evidence="6">
    <location>
        <begin position="40"/>
        <end position="65"/>
    </location>
</feature>
<evidence type="ECO:0000313" key="10">
    <source>
        <dbReference type="Proteomes" id="UP000002484"/>
    </source>
</evidence>
<proteinExistence type="inferred from homology"/>
<dbReference type="NCBIfam" id="TIGR02960">
    <property type="entry name" value="SigX5"/>
    <property type="match status" value="1"/>
</dbReference>
<dbReference type="GO" id="GO:0006352">
    <property type="term" value="P:DNA-templated transcription initiation"/>
    <property type="evidence" value="ECO:0007669"/>
    <property type="project" value="InterPro"/>
</dbReference>
<dbReference type="Gene3D" id="1.10.1740.10">
    <property type="match status" value="1"/>
</dbReference>
<dbReference type="Pfam" id="PF08281">
    <property type="entry name" value="Sigma70_r4_2"/>
    <property type="match status" value="1"/>
</dbReference>
<evidence type="ECO:0000256" key="1">
    <source>
        <dbReference type="ARBA" id="ARBA00010641"/>
    </source>
</evidence>
<accession>E3J0J3</accession>
<keyword evidence="3" id="KW-0805">Transcription regulation</keyword>
<dbReference type="InterPro" id="IPR007627">
    <property type="entry name" value="RNA_pol_sigma70_r2"/>
</dbReference>
<dbReference type="InParanoid" id="E3J0J3"/>
<dbReference type="InterPro" id="IPR032710">
    <property type="entry name" value="NTF2-like_dom_sf"/>
</dbReference>
<evidence type="ECO:0000259" key="8">
    <source>
        <dbReference type="Pfam" id="PF08281"/>
    </source>
</evidence>
<feature type="region of interest" description="Disordered" evidence="6">
    <location>
        <begin position="30"/>
        <end position="82"/>
    </location>
</feature>
<dbReference type="RefSeq" id="WP_013424740.1">
    <property type="nucleotide sequence ID" value="NC_014666.1"/>
</dbReference>
<comment type="subunit">
    <text evidence="2">Interacts transiently with the RNA polymerase catalytic core formed by RpoA, RpoB, RpoC and RpoZ (2 alpha, 1 beta, 1 beta' and 1 omega subunit) to form the RNA polymerase holoenzyme that can initiate transcription.</text>
</comment>
<sequence>MPDCGRIAVQQTSASLAHVRVGVRRETVGPALHHRGMTQGSSAISSGSPSSGSQSSSLLSSGQPAVDPPPSDESAAGVATEQLSRAELEERLAGYRGELTGYCYRMLGSPFEAEDAVQDTMVRAWRALDRFEGRSSLRTWLYRIATNVCTDALAGRTRRARPVDLTGPSAPTDAVPAPLPEATWVLPAPDAAVLSGGAAGGPIDPADQAVARESVRLALVVALQRLAPRQRAVLILREVLGWPAAETAQLLDTTVASVNSALQRARATLAASDVTASDPLRPADDQQRDLLARYVTAFESYDMTALTALLRDDATLTMPPLEMWMRGPQDIVGFMLGHGAVCRDSRLVPSLANGSPAFGQYHRAAPGEAELRAAVTGSEVRPLPAEALDGGYVPWSLIVIDVTDGKIAGLHHFLDTDRLFPLFGLPPYLPA</sequence>
<keyword evidence="10" id="KW-1185">Reference proteome</keyword>
<reference evidence="9 10" key="1">
    <citation type="submission" date="2010-10" db="EMBL/GenBank/DDBJ databases">
        <title>Complete sequence of Frankia sp. EuI1c.</title>
        <authorList>
            <consortium name="US DOE Joint Genome Institute"/>
            <person name="Lucas S."/>
            <person name="Copeland A."/>
            <person name="Lapidus A."/>
            <person name="Cheng J.-F."/>
            <person name="Bruce D."/>
            <person name="Goodwin L."/>
            <person name="Pitluck S."/>
            <person name="Chertkov O."/>
            <person name="Detter J.C."/>
            <person name="Han C."/>
            <person name="Tapia R."/>
            <person name="Land M."/>
            <person name="Hauser L."/>
            <person name="Jeffries C."/>
            <person name="Kyrpides N."/>
            <person name="Ivanova N."/>
            <person name="Mikhailova N."/>
            <person name="Beauchemin N."/>
            <person name="Sen A."/>
            <person name="Sur S.A."/>
            <person name="Gtari M."/>
            <person name="Wall L."/>
            <person name="Tisa L."/>
            <person name="Woyke T."/>
        </authorList>
    </citation>
    <scope>NUCLEOTIDE SEQUENCE [LARGE SCALE GENOMIC DNA]</scope>
    <source>
        <strain evidence="10">DSM 45817 / CECT 9037 / EuI1c</strain>
    </source>
</reference>
<dbReference type="SUPFAM" id="SSF54427">
    <property type="entry name" value="NTF2-like"/>
    <property type="match status" value="1"/>
</dbReference>
<evidence type="ECO:0000259" key="7">
    <source>
        <dbReference type="Pfam" id="PF04542"/>
    </source>
</evidence>
<dbReference type="CDD" id="cd06171">
    <property type="entry name" value="Sigma70_r4"/>
    <property type="match status" value="1"/>
</dbReference>
<keyword evidence="4" id="KW-0731">Sigma factor</keyword>
<comment type="similarity">
    <text evidence="1">Belongs to the sigma-70 factor family. ECF subfamily.</text>
</comment>
<feature type="domain" description="RNA polymerase sigma factor 70 region 4 type 2" evidence="8">
    <location>
        <begin position="217"/>
        <end position="269"/>
    </location>
</feature>
<feature type="domain" description="RNA polymerase sigma-70 region 2" evidence="7">
    <location>
        <begin position="95"/>
        <end position="158"/>
    </location>
</feature>
<protein>
    <submittedName>
        <fullName evidence="9">RNA polymerase, sigma-24 subunit, ECF subfamily</fullName>
    </submittedName>
</protein>
<gene>
    <name evidence="9" type="ordered locus">FraEuI1c_3615</name>
</gene>
<dbReference type="KEGG" id="fri:FraEuI1c_3615"/>
<dbReference type="InterPro" id="IPR013324">
    <property type="entry name" value="RNA_pol_sigma_r3/r4-like"/>
</dbReference>
<dbReference type="EMBL" id="CP002299">
    <property type="protein sequence ID" value="ADP81622.1"/>
    <property type="molecule type" value="Genomic_DNA"/>
</dbReference>
<dbReference type="Pfam" id="PF04542">
    <property type="entry name" value="Sigma70_r2"/>
    <property type="match status" value="1"/>
</dbReference>
<evidence type="ECO:0000256" key="4">
    <source>
        <dbReference type="ARBA" id="ARBA00023082"/>
    </source>
</evidence>
<dbReference type="eggNOG" id="COG1595">
    <property type="taxonomic scope" value="Bacteria"/>
</dbReference>
<dbReference type="InterPro" id="IPR039425">
    <property type="entry name" value="RNA_pol_sigma-70-like"/>
</dbReference>
<dbReference type="InterPro" id="IPR036388">
    <property type="entry name" value="WH-like_DNA-bd_sf"/>
</dbReference>
<dbReference type="AlphaFoldDB" id="E3J0J3"/>
<keyword evidence="5" id="KW-0804">Transcription</keyword>
<dbReference type="InterPro" id="IPR013249">
    <property type="entry name" value="RNA_pol_sigma70_r4_t2"/>
</dbReference>
<dbReference type="Gene3D" id="3.10.450.50">
    <property type="match status" value="1"/>
</dbReference>
<evidence type="ECO:0000256" key="2">
    <source>
        <dbReference type="ARBA" id="ARBA00011344"/>
    </source>
</evidence>
<dbReference type="PANTHER" id="PTHR43133">
    <property type="entry name" value="RNA POLYMERASE ECF-TYPE SIGMA FACTO"/>
    <property type="match status" value="1"/>
</dbReference>
<dbReference type="PANTHER" id="PTHR43133:SF65">
    <property type="entry name" value="ECF RNA POLYMERASE SIGMA FACTOR SIGG"/>
    <property type="match status" value="1"/>
</dbReference>
<dbReference type="Proteomes" id="UP000002484">
    <property type="component" value="Chromosome"/>
</dbReference>
<dbReference type="GO" id="GO:0016987">
    <property type="term" value="F:sigma factor activity"/>
    <property type="evidence" value="ECO:0007669"/>
    <property type="project" value="UniProtKB-KW"/>
</dbReference>
<evidence type="ECO:0000256" key="3">
    <source>
        <dbReference type="ARBA" id="ARBA00023015"/>
    </source>
</evidence>
<dbReference type="NCBIfam" id="TIGR02937">
    <property type="entry name" value="sigma70-ECF"/>
    <property type="match status" value="1"/>
</dbReference>
<dbReference type="InterPro" id="IPR014284">
    <property type="entry name" value="RNA_pol_sigma-70_dom"/>
</dbReference>
<dbReference type="InterPro" id="IPR013325">
    <property type="entry name" value="RNA_pol_sigma_r2"/>
</dbReference>
<dbReference type="SUPFAM" id="SSF88659">
    <property type="entry name" value="Sigma3 and sigma4 domains of RNA polymerase sigma factors"/>
    <property type="match status" value="1"/>
</dbReference>
<dbReference type="STRING" id="298654.FraEuI1c_3615"/>